<organism evidence="3 4">
    <name type="scientific">Streptococcus dysgalactiae subsp. dysgalactiae</name>
    <dbReference type="NCBI Taxonomy" id="99822"/>
    <lineage>
        <taxon>Bacteria</taxon>
        <taxon>Bacillati</taxon>
        <taxon>Bacillota</taxon>
        <taxon>Bacilli</taxon>
        <taxon>Lactobacillales</taxon>
        <taxon>Streptococcaceae</taxon>
        <taxon>Streptococcus</taxon>
    </lineage>
</organism>
<evidence type="ECO:0000313" key="4">
    <source>
        <dbReference type="Proteomes" id="UP000254797"/>
    </source>
</evidence>
<keyword evidence="3" id="KW-0808">Transferase</keyword>
<proteinExistence type="predicted"/>
<evidence type="ECO:0000259" key="2">
    <source>
        <dbReference type="Pfam" id="PF13439"/>
    </source>
</evidence>
<gene>
    <name evidence="3" type="primary">mgtA_1</name>
    <name evidence="3" type="ORF">NCTC4670_00456</name>
</gene>
<dbReference type="PANTHER" id="PTHR45947">
    <property type="entry name" value="SULFOQUINOVOSYL TRANSFERASE SQD2"/>
    <property type="match status" value="1"/>
</dbReference>
<dbReference type="EC" id="2.4.1.-" evidence="3"/>
<dbReference type="InterPro" id="IPR028098">
    <property type="entry name" value="Glyco_trans_4-like_N"/>
</dbReference>
<dbReference type="Proteomes" id="UP000254797">
    <property type="component" value="Unassembled WGS sequence"/>
</dbReference>
<dbReference type="PANTHER" id="PTHR45947:SF3">
    <property type="entry name" value="SULFOQUINOVOSYL TRANSFERASE SQD2"/>
    <property type="match status" value="1"/>
</dbReference>
<protein>
    <submittedName>
        <fullName evidence="3">Glycosyl transferase</fullName>
        <ecNumber evidence="3">2.4.1.-</ecNumber>
    </submittedName>
</protein>
<dbReference type="InterPro" id="IPR001296">
    <property type="entry name" value="Glyco_trans_1"/>
</dbReference>
<dbReference type="Pfam" id="PF13439">
    <property type="entry name" value="Glyco_transf_4"/>
    <property type="match status" value="1"/>
</dbReference>
<dbReference type="EMBL" id="UHFG01000004">
    <property type="protein sequence ID" value="SUN48128.1"/>
    <property type="molecule type" value="Genomic_DNA"/>
</dbReference>
<dbReference type="AlphaFoldDB" id="A0A380JVB4"/>
<feature type="domain" description="Glycosyl transferase family 1" evidence="1">
    <location>
        <begin position="206"/>
        <end position="356"/>
    </location>
</feature>
<evidence type="ECO:0000259" key="1">
    <source>
        <dbReference type="Pfam" id="PF00534"/>
    </source>
</evidence>
<dbReference type="RefSeq" id="WP_115245778.1">
    <property type="nucleotide sequence ID" value="NZ_UHFG01000004.1"/>
</dbReference>
<dbReference type="Gene3D" id="3.40.50.2000">
    <property type="entry name" value="Glycogen Phosphorylase B"/>
    <property type="match status" value="2"/>
</dbReference>
<dbReference type="InterPro" id="IPR050194">
    <property type="entry name" value="Glycosyltransferase_grp1"/>
</dbReference>
<evidence type="ECO:0000313" key="3">
    <source>
        <dbReference type="EMBL" id="SUN48128.1"/>
    </source>
</evidence>
<accession>A0A380JVB4</accession>
<dbReference type="SUPFAM" id="SSF53756">
    <property type="entry name" value="UDP-Glycosyltransferase/glycogen phosphorylase"/>
    <property type="match status" value="1"/>
</dbReference>
<sequence length="382" mass="43545">MKTVAIFTAFVSPHLGGVERYTEKIAQQLINQGYRVIIVTTNSHELLELENSHMMTIYRFPSKSLFKQRYPIFNKNNIYKSMFERLKKENIDFIICNTRFYLTTLMGLKMAKLKNIPGIVIEHGGGYVQVGENVKGHFVLDSCAKIYEHVITFLIKRYHPNFYAVSKRSMSWLKKFGIKASGVIYNSVDSSLYTQYKNKSYLSGLEDKIIISFAGRVIKEKGVLLLLEAFERLNNRENVVLVIAGDGPLLEELRLQYQDDFSIIFTGKLNFDQTMSLMSQSDIFVNPSIYAEGLPTAVLEAGMLKCAVLATDRGGVVEVITDNSKGVIIDDSIDSIKKELELLITNESQRSKLQEEIHYQVFKHFTWEVTVQSLIANILESD</sequence>
<dbReference type="GO" id="GO:0016757">
    <property type="term" value="F:glycosyltransferase activity"/>
    <property type="evidence" value="ECO:0007669"/>
    <property type="project" value="UniProtKB-KW"/>
</dbReference>
<dbReference type="CDD" id="cd03801">
    <property type="entry name" value="GT4_PimA-like"/>
    <property type="match status" value="1"/>
</dbReference>
<dbReference type="Pfam" id="PF00534">
    <property type="entry name" value="Glycos_transf_1"/>
    <property type="match status" value="1"/>
</dbReference>
<keyword evidence="3" id="KW-0328">Glycosyltransferase</keyword>
<feature type="domain" description="Glycosyltransferase subfamily 4-like N-terminal" evidence="2">
    <location>
        <begin position="16"/>
        <end position="190"/>
    </location>
</feature>
<name>A0A380JVB4_STRDY</name>
<reference evidence="3 4" key="1">
    <citation type="submission" date="2018-06" db="EMBL/GenBank/DDBJ databases">
        <authorList>
            <consortium name="Pathogen Informatics"/>
            <person name="Doyle S."/>
        </authorList>
    </citation>
    <scope>NUCLEOTIDE SEQUENCE [LARGE SCALE GENOMIC DNA]</scope>
    <source>
        <strain evidence="3 4">NCTC4670</strain>
    </source>
</reference>